<accession>A0ABQ9W1I0</accession>
<proteinExistence type="predicted"/>
<keyword evidence="3" id="KW-1185">Reference proteome</keyword>
<comment type="caution">
    <text evidence="2">The sequence shown here is derived from an EMBL/GenBank/DDBJ whole genome shotgun (WGS) entry which is preliminary data.</text>
</comment>
<evidence type="ECO:0000313" key="3">
    <source>
        <dbReference type="Proteomes" id="UP001266305"/>
    </source>
</evidence>
<gene>
    <name evidence="2" type="ORF">P7K49_005847</name>
</gene>
<organism evidence="2 3">
    <name type="scientific">Saguinus oedipus</name>
    <name type="common">Cotton-top tamarin</name>
    <name type="synonym">Oedipomidas oedipus</name>
    <dbReference type="NCBI Taxonomy" id="9490"/>
    <lineage>
        <taxon>Eukaryota</taxon>
        <taxon>Metazoa</taxon>
        <taxon>Chordata</taxon>
        <taxon>Craniata</taxon>
        <taxon>Vertebrata</taxon>
        <taxon>Euteleostomi</taxon>
        <taxon>Mammalia</taxon>
        <taxon>Eutheria</taxon>
        <taxon>Euarchontoglires</taxon>
        <taxon>Primates</taxon>
        <taxon>Haplorrhini</taxon>
        <taxon>Platyrrhini</taxon>
        <taxon>Cebidae</taxon>
        <taxon>Callitrichinae</taxon>
        <taxon>Saguinus</taxon>
    </lineage>
</organism>
<sequence>MPLPTGPKQLHASSLPGHGLWAGKCGWREGTQPQNQPRGPVCATPASPRRGTLPLHRMSQSRLPAPSPQPSHWAALRRPWAPKGSGLICSSHELTSVNTARKHINLYPNPATLLHAASQKGEGMPQRRLQLRAGGPLSTHARAAHIMA</sequence>
<name>A0ABQ9W1I0_SAGOE</name>
<feature type="region of interest" description="Disordered" evidence="1">
    <location>
        <begin position="27"/>
        <end position="71"/>
    </location>
</feature>
<dbReference type="Proteomes" id="UP001266305">
    <property type="component" value="Unassembled WGS sequence"/>
</dbReference>
<reference evidence="2 3" key="1">
    <citation type="submission" date="2023-05" db="EMBL/GenBank/DDBJ databases">
        <title>B98-5 Cell Line De Novo Hybrid Assembly: An Optical Mapping Approach.</title>
        <authorList>
            <person name="Kananen K."/>
            <person name="Auerbach J.A."/>
            <person name="Kautto E."/>
            <person name="Blachly J.S."/>
        </authorList>
    </citation>
    <scope>NUCLEOTIDE SEQUENCE [LARGE SCALE GENOMIC DNA]</scope>
    <source>
        <strain evidence="2">B95-8</strain>
        <tissue evidence="2">Cell line</tissue>
    </source>
</reference>
<protein>
    <submittedName>
        <fullName evidence="2">Uncharacterized protein</fullName>
    </submittedName>
</protein>
<evidence type="ECO:0000256" key="1">
    <source>
        <dbReference type="SAM" id="MobiDB-lite"/>
    </source>
</evidence>
<evidence type="ECO:0000313" key="2">
    <source>
        <dbReference type="EMBL" id="KAK2115221.1"/>
    </source>
</evidence>
<dbReference type="EMBL" id="JASSZA010000003">
    <property type="protein sequence ID" value="KAK2115221.1"/>
    <property type="molecule type" value="Genomic_DNA"/>
</dbReference>